<comment type="similarity">
    <text evidence="2 13">Belongs to the ribonucleoside diphosphate reductase class-2 family.</text>
</comment>
<evidence type="ECO:0000256" key="6">
    <source>
        <dbReference type="ARBA" id="ARBA00022634"/>
    </source>
</evidence>
<name>A0A1G2L9K0_9BACT</name>
<evidence type="ECO:0000256" key="5">
    <source>
        <dbReference type="ARBA" id="ARBA00022628"/>
    </source>
</evidence>
<dbReference type="GO" id="GO:0000166">
    <property type="term" value="F:nucleotide binding"/>
    <property type="evidence" value="ECO:0007669"/>
    <property type="project" value="UniProtKB-KW"/>
</dbReference>
<evidence type="ECO:0000256" key="12">
    <source>
        <dbReference type="ARBA" id="ARBA00047754"/>
    </source>
</evidence>
<keyword evidence="9" id="KW-1015">Disulfide bond</keyword>
<comment type="caution">
    <text evidence="17">The sequence shown here is derived from an EMBL/GenBank/DDBJ whole genome shotgun (WGS) entry which is preliminary data.</text>
</comment>
<comment type="catalytic activity">
    <reaction evidence="12 13">
        <text>a 2'-deoxyribonucleoside 5'-diphosphate + [thioredoxin]-disulfide + H2O = a ribonucleoside 5'-diphosphate + [thioredoxin]-dithiol</text>
        <dbReference type="Rhea" id="RHEA:23252"/>
        <dbReference type="Rhea" id="RHEA-COMP:10698"/>
        <dbReference type="Rhea" id="RHEA-COMP:10700"/>
        <dbReference type="ChEBI" id="CHEBI:15377"/>
        <dbReference type="ChEBI" id="CHEBI:29950"/>
        <dbReference type="ChEBI" id="CHEBI:50058"/>
        <dbReference type="ChEBI" id="CHEBI:57930"/>
        <dbReference type="ChEBI" id="CHEBI:73316"/>
        <dbReference type="EC" id="1.17.4.1"/>
    </reaction>
</comment>
<evidence type="ECO:0000256" key="7">
    <source>
        <dbReference type="ARBA" id="ARBA00022741"/>
    </source>
</evidence>
<dbReference type="GO" id="GO:0004748">
    <property type="term" value="F:ribonucleoside-diphosphate reductase activity, thioredoxin disulfide as acceptor"/>
    <property type="evidence" value="ECO:0007669"/>
    <property type="project" value="UniProtKB-EC"/>
</dbReference>
<dbReference type="PANTHER" id="PTHR43371:SF1">
    <property type="entry name" value="RIBONUCLEOSIDE-DIPHOSPHATE REDUCTASE"/>
    <property type="match status" value="1"/>
</dbReference>
<dbReference type="InterPro" id="IPR013678">
    <property type="entry name" value="RNR_2_N"/>
</dbReference>
<dbReference type="SUPFAM" id="SSF51998">
    <property type="entry name" value="PFL-like glycyl radical enzymes"/>
    <property type="match status" value="1"/>
</dbReference>
<evidence type="ECO:0000256" key="1">
    <source>
        <dbReference type="ARBA" id="ARBA00001922"/>
    </source>
</evidence>
<evidence type="ECO:0000256" key="4">
    <source>
        <dbReference type="ARBA" id="ARBA00014409"/>
    </source>
</evidence>
<organism evidence="17 18">
    <name type="scientific">Candidatus Sungbacteria bacterium RIFCSPLOWO2_01_FULL_59_16</name>
    <dbReference type="NCBI Taxonomy" id="1802280"/>
    <lineage>
        <taxon>Bacteria</taxon>
        <taxon>Candidatus Sungiibacteriota</taxon>
    </lineage>
</organism>
<dbReference type="CDD" id="cd02888">
    <property type="entry name" value="RNR_II_dimer"/>
    <property type="match status" value="1"/>
</dbReference>
<dbReference type="NCBIfam" id="TIGR02504">
    <property type="entry name" value="NrdJ_Z"/>
    <property type="match status" value="1"/>
</dbReference>
<sequence>MIDATLAPKATRDARDTYAKPALPIARLFTTAGRHPFDEVEWDKRTIVIRGMNGGVHEEKDCAFPVFWSPNASNITGSKYFRGRVGSDSRERSVKQMIGRVVRTIREWGIRFGYFDSESQADLFADELTHILLFQKASFNSPVWFNVGVAEKPQCSACFILAVEDDMKSILDWIYVEGMIFKGGSGSGVNLSPLRSSKEKLSQGGKSSGPVSFMRGADSVAGMIASGGSTRRAAKMVVLNADHPDILQYVNCKAEEEKKVRALMAAGYNMQDLNNDAWKSIQYQNANNSVRVTDAFMRAVEEDGVWRTRFVTSGEVAEEIQARDLFRAIAEAAHTSGDPGLQFDTVINDWNTAANTGRINATNPCAEYIHLDNSACNLASINLLQFLNEDGSFRVEDFLHTVRVMILAQEIMVDGSSYPTPKISENAHDFRELGLGYANLGALLMALGIPYDSKEGTAAAGAITALMTGEAYRYSSVVAARMHPFPGFAVNREPMTRVIRKHRDALEGIQREHLFDAKILDQAAHSWNEAVRLGDAYGVRNSQVTVIAPTGTIAFMMDCDTTGVEPEFALVKTKNLVGGGAMKIANRTVPRALKRLGYNEQEVNDIVAYIEAKSTIEGAPHLKDEHLPVFDCAVKPMNGTRSIAWQGHVHVVAAAQPFVSGGISKTFNMPQETTVEEIMDAYMMAWKMGIKCFSVYRDGSKAAQPLVTSSSHGGKPEAQQAALALGPTRRHLPATRTSETHKFSIAGHDGYLTYSVHPDDGLAEIFIRMAKQGSTLAGLLDALAITVSMSLQYGVPLKDLARKFVYSRFEPAGFTDNPDIQVATSITDYIFRYLAKRFLSAEELAELGINGHSPALSPMNGHDVSDPVSAAVRAEPARLEATQAVKMPTVYADSVCRNCGGMLVQTGACKTCLQCGSTTGGC</sequence>
<dbReference type="PANTHER" id="PTHR43371">
    <property type="entry name" value="VITAMIN B12-DEPENDENT RIBONUCLEOTIDE REDUCTASE"/>
    <property type="match status" value="1"/>
</dbReference>
<dbReference type="InterPro" id="IPR050862">
    <property type="entry name" value="RdRp_reductase_class-2"/>
</dbReference>
<evidence type="ECO:0000256" key="8">
    <source>
        <dbReference type="ARBA" id="ARBA00023002"/>
    </source>
</evidence>
<evidence type="ECO:0000259" key="14">
    <source>
        <dbReference type="Pfam" id="PF02867"/>
    </source>
</evidence>
<dbReference type="InterPro" id="IPR000788">
    <property type="entry name" value="RNR_lg_C"/>
</dbReference>
<dbReference type="GO" id="GO:0071897">
    <property type="term" value="P:DNA biosynthetic process"/>
    <property type="evidence" value="ECO:0007669"/>
    <property type="project" value="UniProtKB-KW"/>
</dbReference>
<evidence type="ECO:0000256" key="3">
    <source>
        <dbReference type="ARBA" id="ARBA00012274"/>
    </source>
</evidence>
<dbReference type="AlphaFoldDB" id="A0A1G2L9K0"/>
<dbReference type="Pfam" id="PF12637">
    <property type="entry name" value="TSCPD"/>
    <property type="match status" value="1"/>
</dbReference>
<evidence type="ECO:0000259" key="16">
    <source>
        <dbReference type="Pfam" id="PF12637"/>
    </source>
</evidence>
<reference evidence="17 18" key="1">
    <citation type="journal article" date="2016" name="Nat. Commun.">
        <title>Thousands of microbial genomes shed light on interconnected biogeochemical processes in an aquifer system.</title>
        <authorList>
            <person name="Anantharaman K."/>
            <person name="Brown C.T."/>
            <person name="Hug L.A."/>
            <person name="Sharon I."/>
            <person name="Castelle C.J."/>
            <person name="Probst A.J."/>
            <person name="Thomas B.C."/>
            <person name="Singh A."/>
            <person name="Wilkins M.J."/>
            <person name="Karaoz U."/>
            <person name="Brodie E.L."/>
            <person name="Williams K.H."/>
            <person name="Hubbard S.S."/>
            <person name="Banfield J.F."/>
        </authorList>
    </citation>
    <scope>NUCLEOTIDE SEQUENCE [LARGE SCALE GENOMIC DNA]</scope>
</reference>
<dbReference type="InterPro" id="IPR024434">
    <property type="entry name" value="TSCPD_dom"/>
</dbReference>
<keyword evidence="8 13" id="KW-0560">Oxidoreductase</keyword>
<dbReference type="Proteomes" id="UP000176705">
    <property type="component" value="Unassembled WGS sequence"/>
</dbReference>
<feature type="domain" description="TSCPD" evidence="16">
    <location>
        <begin position="735"/>
        <end position="836"/>
    </location>
</feature>
<dbReference type="GO" id="GO:0031419">
    <property type="term" value="F:cobalamin binding"/>
    <property type="evidence" value="ECO:0007669"/>
    <property type="project" value="UniProtKB-KW"/>
</dbReference>
<gene>
    <name evidence="17" type="ORF">A3B37_03290</name>
</gene>
<evidence type="ECO:0000313" key="17">
    <source>
        <dbReference type="EMBL" id="OHA08230.1"/>
    </source>
</evidence>
<keyword evidence="5 13" id="KW-0846">Cobalamin</keyword>
<protein>
    <recommendedName>
        <fullName evidence="4 13">Vitamin B12-dependent ribonucleotide reductase</fullName>
        <ecNumber evidence="3 13">1.17.4.1</ecNumber>
    </recommendedName>
</protein>
<dbReference type="GO" id="GO:0050897">
    <property type="term" value="F:cobalt ion binding"/>
    <property type="evidence" value="ECO:0007669"/>
    <property type="project" value="InterPro"/>
</dbReference>
<dbReference type="PRINTS" id="PR01183">
    <property type="entry name" value="RIBORDTASEM1"/>
</dbReference>
<keyword evidence="6 13" id="KW-0237">DNA synthesis</keyword>
<feature type="domain" description="Ribonucleotide reductase large subunit C-terminal" evidence="14">
    <location>
        <begin position="156"/>
        <end position="696"/>
    </location>
</feature>
<comment type="cofactor">
    <cofactor evidence="1 13">
        <name>adenosylcob(III)alamin</name>
        <dbReference type="ChEBI" id="CHEBI:18408"/>
    </cofactor>
</comment>
<dbReference type="STRING" id="1802280.A3B37_03290"/>
<evidence type="ECO:0000256" key="13">
    <source>
        <dbReference type="RuleBase" id="RU364064"/>
    </source>
</evidence>
<dbReference type="NCBIfam" id="NF005122">
    <property type="entry name" value="PRK06556.1"/>
    <property type="match status" value="1"/>
</dbReference>
<evidence type="ECO:0000259" key="15">
    <source>
        <dbReference type="Pfam" id="PF08471"/>
    </source>
</evidence>
<comment type="function">
    <text evidence="11 13">Catalyzes the reduction of ribonucleotides to deoxyribonucleotides. May function to provide a pool of deoxyribonucleotide precursors for DNA repair during oxygen limitation and/or for immediate growth after restoration of oxygen.</text>
</comment>
<proteinExistence type="inferred from homology"/>
<keyword evidence="10 13" id="KW-0170">Cobalt</keyword>
<dbReference type="Gene3D" id="3.20.70.20">
    <property type="match status" value="1"/>
</dbReference>
<evidence type="ECO:0000256" key="11">
    <source>
        <dbReference type="ARBA" id="ARBA00025437"/>
    </source>
</evidence>
<evidence type="ECO:0000256" key="9">
    <source>
        <dbReference type="ARBA" id="ARBA00023157"/>
    </source>
</evidence>
<feature type="domain" description="Ribonucleotide reductase class II vitamin B12-dependent N-terminal" evidence="15">
    <location>
        <begin position="45"/>
        <end position="135"/>
    </location>
</feature>
<dbReference type="Pfam" id="PF02867">
    <property type="entry name" value="Ribonuc_red_lgC"/>
    <property type="match status" value="1"/>
</dbReference>
<dbReference type="EC" id="1.17.4.1" evidence="3 13"/>
<evidence type="ECO:0000256" key="2">
    <source>
        <dbReference type="ARBA" id="ARBA00007405"/>
    </source>
</evidence>
<evidence type="ECO:0000313" key="18">
    <source>
        <dbReference type="Proteomes" id="UP000176705"/>
    </source>
</evidence>
<dbReference type="Pfam" id="PF08471">
    <property type="entry name" value="Ribonuc_red_2_N"/>
    <property type="match status" value="1"/>
</dbReference>
<evidence type="ECO:0000256" key="10">
    <source>
        <dbReference type="ARBA" id="ARBA00023285"/>
    </source>
</evidence>
<dbReference type="EMBL" id="MHQS01000021">
    <property type="protein sequence ID" value="OHA08230.1"/>
    <property type="molecule type" value="Genomic_DNA"/>
</dbReference>
<dbReference type="InterPro" id="IPR013344">
    <property type="entry name" value="RNR_NrdJ/NrdZ"/>
</dbReference>
<keyword evidence="7 13" id="KW-0547">Nucleotide-binding</keyword>
<accession>A0A1G2L9K0</accession>